<evidence type="ECO:0000256" key="6">
    <source>
        <dbReference type="ARBA" id="ARBA00023125"/>
    </source>
</evidence>
<keyword evidence="2 8" id="KW-0645">Protease</keyword>
<evidence type="ECO:0000313" key="10">
    <source>
        <dbReference type="Proteomes" id="UP000266615"/>
    </source>
</evidence>
<organism evidence="9 10">
    <name type="scientific">Nesterenkonia natronophila</name>
    <dbReference type="NCBI Taxonomy" id="2174932"/>
    <lineage>
        <taxon>Bacteria</taxon>
        <taxon>Bacillati</taxon>
        <taxon>Actinomycetota</taxon>
        <taxon>Actinomycetes</taxon>
        <taxon>Micrococcales</taxon>
        <taxon>Micrococcaceae</taxon>
        <taxon>Nesterenkonia</taxon>
    </lineage>
</organism>
<keyword evidence="4 8" id="KW-0378">Hydrolase</keyword>
<dbReference type="Proteomes" id="UP000266615">
    <property type="component" value="Unassembled WGS sequence"/>
</dbReference>
<evidence type="ECO:0000256" key="1">
    <source>
        <dbReference type="ARBA" id="ARBA00008136"/>
    </source>
</evidence>
<dbReference type="EC" id="3.4.-.-" evidence="8"/>
<evidence type="ECO:0000256" key="3">
    <source>
        <dbReference type="ARBA" id="ARBA00022763"/>
    </source>
</evidence>
<dbReference type="EMBL" id="QYZP01000003">
    <property type="protein sequence ID" value="RJN31436.1"/>
    <property type="molecule type" value="Genomic_DNA"/>
</dbReference>
<evidence type="ECO:0000256" key="5">
    <source>
        <dbReference type="ARBA" id="ARBA00023124"/>
    </source>
</evidence>
<dbReference type="OrthoDB" id="9782620at2"/>
<name>A0A3A4F0M2_9MICC</name>
<dbReference type="PANTHER" id="PTHR13604">
    <property type="entry name" value="DC12-RELATED"/>
    <property type="match status" value="1"/>
</dbReference>
<gene>
    <name evidence="9" type="ORF">D3250_11460</name>
</gene>
<dbReference type="GO" id="GO:0008233">
    <property type="term" value="F:peptidase activity"/>
    <property type="evidence" value="ECO:0007669"/>
    <property type="project" value="UniProtKB-KW"/>
</dbReference>
<evidence type="ECO:0000256" key="4">
    <source>
        <dbReference type="ARBA" id="ARBA00022801"/>
    </source>
</evidence>
<dbReference type="InterPro" id="IPR003738">
    <property type="entry name" value="SRAP"/>
</dbReference>
<dbReference type="RefSeq" id="WP_119903501.1">
    <property type="nucleotide sequence ID" value="NZ_QYZP01000003.1"/>
</dbReference>
<dbReference type="Gene3D" id="3.90.1680.10">
    <property type="entry name" value="SOS response associated peptidase-like"/>
    <property type="match status" value="1"/>
</dbReference>
<protein>
    <recommendedName>
        <fullName evidence="8">Abasic site processing protein</fullName>
        <ecNumber evidence="8">3.4.-.-</ecNumber>
    </recommendedName>
</protein>
<comment type="similarity">
    <text evidence="1 8">Belongs to the SOS response-associated peptidase family.</text>
</comment>
<dbReference type="InterPro" id="IPR036590">
    <property type="entry name" value="SRAP-like"/>
</dbReference>
<evidence type="ECO:0000256" key="8">
    <source>
        <dbReference type="RuleBase" id="RU364100"/>
    </source>
</evidence>
<keyword evidence="6" id="KW-0238">DNA-binding</keyword>
<proteinExistence type="inferred from homology"/>
<dbReference type="GO" id="GO:0106300">
    <property type="term" value="P:protein-DNA covalent cross-linking repair"/>
    <property type="evidence" value="ECO:0007669"/>
    <property type="project" value="InterPro"/>
</dbReference>
<keyword evidence="5" id="KW-0190">Covalent protein-DNA linkage</keyword>
<reference evidence="9 10" key="1">
    <citation type="submission" date="2018-09" db="EMBL/GenBank/DDBJ databases">
        <title>Nesterenkonia natronophila sp. nov., an alkaliphilic actinobacteriume isolated from a soda lake, and emended description of the genus Nesterenkonia.</title>
        <authorList>
            <person name="Menes R.J."/>
            <person name="Iriarte A."/>
        </authorList>
    </citation>
    <scope>NUCLEOTIDE SEQUENCE [LARGE SCALE GENOMIC DNA]</scope>
    <source>
        <strain evidence="9 10">M8</strain>
    </source>
</reference>
<dbReference type="GO" id="GO:0003697">
    <property type="term" value="F:single-stranded DNA binding"/>
    <property type="evidence" value="ECO:0007669"/>
    <property type="project" value="InterPro"/>
</dbReference>
<sequence length="244" mass="27102">MCGRYVQARAGADLAADLGVHLAEGAEVRPSWNVAPTTNVPIVVERLDEDELRREIHVARWGLLPGWAKDAKQSYKTFNARSETVIEKPTFRAAVRSRRCAVPADAYYEWLTEGTQKRPHVIRPADGRLITFAGLYEWWKDPSADQWVLSTSILTGPSPEPGPGGVLDDLAALHDRMPLPLGPKHFSEWLSAEKLDKDDAALLLLQVRAEALEVASGWEIYEVGREVGNVRHNSPELIAPLQRG</sequence>
<dbReference type="SUPFAM" id="SSF143081">
    <property type="entry name" value="BB1717-like"/>
    <property type="match status" value="1"/>
</dbReference>
<dbReference type="AlphaFoldDB" id="A0A3A4F0M2"/>
<keyword evidence="10" id="KW-1185">Reference proteome</keyword>
<dbReference type="GO" id="GO:0016829">
    <property type="term" value="F:lyase activity"/>
    <property type="evidence" value="ECO:0007669"/>
    <property type="project" value="UniProtKB-KW"/>
</dbReference>
<dbReference type="PANTHER" id="PTHR13604:SF0">
    <property type="entry name" value="ABASIC SITE PROCESSING PROTEIN HMCES"/>
    <property type="match status" value="1"/>
</dbReference>
<evidence type="ECO:0000256" key="7">
    <source>
        <dbReference type="ARBA" id="ARBA00023239"/>
    </source>
</evidence>
<dbReference type="GO" id="GO:0006508">
    <property type="term" value="P:proteolysis"/>
    <property type="evidence" value="ECO:0007669"/>
    <property type="project" value="UniProtKB-KW"/>
</dbReference>
<evidence type="ECO:0000256" key="2">
    <source>
        <dbReference type="ARBA" id="ARBA00022670"/>
    </source>
</evidence>
<dbReference type="Pfam" id="PF02586">
    <property type="entry name" value="SRAP"/>
    <property type="match status" value="1"/>
</dbReference>
<keyword evidence="3" id="KW-0227">DNA damage</keyword>
<accession>A0A3A4F0M2</accession>
<evidence type="ECO:0000313" key="9">
    <source>
        <dbReference type="EMBL" id="RJN31436.1"/>
    </source>
</evidence>
<comment type="caution">
    <text evidence="9">The sequence shown here is derived from an EMBL/GenBank/DDBJ whole genome shotgun (WGS) entry which is preliminary data.</text>
</comment>
<keyword evidence="7" id="KW-0456">Lyase</keyword>